<proteinExistence type="predicted"/>
<comment type="caution">
    <text evidence="1">The sequence shown here is derived from an EMBL/GenBank/DDBJ whole genome shotgun (WGS) entry which is preliminary data.</text>
</comment>
<sequence length="201" mass="24108">MKIKRLVKLISIIIHNKIRFNDDYFNITRQDHINLYNGCFNQKNDLLNIQIPDEGQIEYILNKLLAGSKLEPEYTSMVLIYLDLFEMAPEHIVIDKFNFLPLLFVIFCLISKLNDDLYVGLHDYQKLIRKSVPIFQYCNLARIEGFLLKSVEYHATINTQIWKETNNNLQKFDQWDQQQQKYYCIFPLQWHIVQYCQYTGI</sequence>
<reference evidence="2 3" key="2">
    <citation type="submission" date="2024-07" db="EMBL/GenBank/DDBJ databases">
        <authorList>
            <person name="Akdeniz Z."/>
        </authorList>
    </citation>
    <scope>NUCLEOTIDE SEQUENCE [LARGE SCALE GENOMIC DNA]</scope>
</reference>
<reference evidence="1" key="1">
    <citation type="submission" date="2023-06" db="EMBL/GenBank/DDBJ databases">
        <authorList>
            <person name="Kurt Z."/>
        </authorList>
    </citation>
    <scope>NUCLEOTIDE SEQUENCE</scope>
</reference>
<dbReference type="AlphaFoldDB" id="A0AA86TL12"/>
<name>A0AA86TL12_9EUKA</name>
<dbReference type="Proteomes" id="UP001642409">
    <property type="component" value="Unassembled WGS sequence"/>
</dbReference>
<evidence type="ECO:0000313" key="1">
    <source>
        <dbReference type="EMBL" id="CAI9920441.1"/>
    </source>
</evidence>
<gene>
    <name evidence="2" type="ORF">HINF_LOCUS49614</name>
    <name evidence="1" type="ORF">HINF_LOCUS8086</name>
</gene>
<evidence type="ECO:0000313" key="3">
    <source>
        <dbReference type="Proteomes" id="UP001642409"/>
    </source>
</evidence>
<protein>
    <submittedName>
        <fullName evidence="2">Hypothetical_protein</fullName>
    </submittedName>
</protein>
<accession>A0AA86TL12</accession>
<keyword evidence="3" id="KW-1185">Reference proteome</keyword>
<dbReference type="EMBL" id="CAXDID020000234">
    <property type="protein sequence ID" value="CAL6061247.1"/>
    <property type="molecule type" value="Genomic_DNA"/>
</dbReference>
<organism evidence="1">
    <name type="scientific">Hexamita inflata</name>
    <dbReference type="NCBI Taxonomy" id="28002"/>
    <lineage>
        <taxon>Eukaryota</taxon>
        <taxon>Metamonada</taxon>
        <taxon>Diplomonadida</taxon>
        <taxon>Hexamitidae</taxon>
        <taxon>Hexamitinae</taxon>
        <taxon>Hexamita</taxon>
    </lineage>
</organism>
<dbReference type="EMBL" id="CATOUU010000200">
    <property type="protein sequence ID" value="CAI9920441.1"/>
    <property type="molecule type" value="Genomic_DNA"/>
</dbReference>
<evidence type="ECO:0000313" key="2">
    <source>
        <dbReference type="EMBL" id="CAL6061247.1"/>
    </source>
</evidence>